<dbReference type="VEuPathDB" id="FungiDB:A1O9_09562"/>
<keyword evidence="2" id="KW-1185">Reference proteome</keyword>
<sequence length="155" mass="17932">MFNLRFSEDQEQRCLIAFDIPASQGWFSFRRDSTVYPLNQRAQASETGIYTYRAVSPQGNEAPEPKERVDFAVDAWDVFEAADKEYRDGGVVIAFGKRFISTLDLVFMLRHAVELNSYDRSTFYTPKVGIGYIDRPFSKEFERFSKASKLAEMHQ</sequence>
<evidence type="ECO:0000313" key="2">
    <source>
        <dbReference type="Proteomes" id="UP000027920"/>
    </source>
</evidence>
<evidence type="ECO:0000313" key="1">
    <source>
        <dbReference type="EMBL" id="KEF54396.1"/>
    </source>
</evidence>
<dbReference type="Gene3D" id="3.20.20.70">
    <property type="entry name" value="Aldolase class I"/>
    <property type="match status" value="1"/>
</dbReference>
<dbReference type="Proteomes" id="UP000027920">
    <property type="component" value="Unassembled WGS sequence"/>
</dbReference>
<comment type="caution">
    <text evidence="1">The sequence shown here is derived from an EMBL/GenBank/DDBJ whole genome shotgun (WGS) entry which is preliminary data.</text>
</comment>
<dbReference type="GeneID" id="25284471"/>
<accession>A0A072P3I0</accession>
<dbReference type="OrthoDB" id="276546at2759"/>
<organism evidence="1 2">
    <name type="scientific">Exophiala aquamarina CBS 119918</name>
    <dbReference type="NCBI Taxonomy" id="1182545"/>
    <lineage>
        <taxon>Eukaryota</taxon>
        <taxon>Fungi</taxon>
        <taxon>Dikarya</taxon>
        <taxon>Ascomycota</taxon>
        <taxon>Pezizomycotina</taxon>
        <taxon>Eurotiomycetes</taxon>
        <taxon>Chaetothyriomycetidae</taxon>
        <taxon>Chaetothyriales</taxon>
        <taxon>Herpotrichiellaceae</taxon>
        <taxon>Exophiala</taxon>
    </lineage>
</organism>
<protein>
    <submittedName>
        <fullName evidence="1">Uncharacterized protein</fullName>
    </submittedName>
</protein>
<dbReference type="AlphaFoldDB" id="A0A072P3I0"/>
<name>A0A072P3I0_9EURO</name>
<dbReference type="STRING" id="1182545.A0A072P3I0"/>
<dbReference type="InterPro" id="IPR013785">
    <property type="entry name" value="Aldolase_TIM"/>
</dbReference>
<gene>
    <name evidence="1" type="ORF">A1O9_09562</name>
</gene>
<dbReference type="HOGENOM" id="CLU_1695467_0_0_1"/>
<dbReference type="EMBL" id="AMGV01000010">
    <property type="protein sequence ID" value="KEF54396.1"/>
    <property type="molecule type" value="Genomic_DNA"/>
</dbReference>
<dbReference type="RefSeq" id="XP_013256986.1">
    <property type="nucleotide sequence ID" value="XM_013401532.1"/>
</dbReference>
<proteinExistence type="predicted"/>
<reference evidence="1 2" key="1">
    <citation type="submission" date="2013-03" db="EMBL/GenBank/DDBJ databases">
        <title>The Genome Sequence of Exophiala aquamarina CBS 119918.</title>
        <authorList>
            <consortium name="The Broad Institute Genomics Platform"/>
            <person name="Cuomo C."/>
            <person name="de Hoog S."/>
            <person name="Gorbushina A."/>
            <person name="Walker B."/>
            <person name="Young S.K."/>
            <person name="Zeng Q."/>
            <person name="Gargeya S."/>
            <person name="Fitzgerald M."/>
            <person name="Haas B."/>
            <person name="Abouelleil A."/>
            <person name="Allen A.W."/>
            <person name="Alvarado L."/>
            <person name="Arachchi H.M."/>
            <person name="Berlin A.M."/>
            <person name="Chapman S.B."/>
            <person name="Gainer-Dewar J."/>
            <person name="Goldberg J."/>
            <person name="Griggs A."/>
            <person name="Gujja S."/>
            <person name="Hansen M."/>
            <person name="Howarth C."/>
            <person name="Imamovic A."/>
            <person name="Ireland A."/>
            <person name="Larimer J."/>
            <person name="McCowan C."/>
            <person name="Murphy C."/>
            <person name="Pearson M."/>
            <person name="Poon T.W."/>
            <person name="Priest M."/>
            <person name="Roberts A."/>
            <person name="Saif S."/>
            <person name="Shea T."/>
            <person name="Sisk P."/>
            <person name="Sykes S."/>
            <person name="Wortman J."/>
            <person name="Nusbaum C."/>
            <person name="Birren B."/>
        </authorList>
    </citation>
    <scope>NUCLEOTIDE SEQUENCE [LARGE SCALE GENOMIC DNA]</scope>
    <source>
        <strain evidence="1 2">CBS 119918</strain>
    </source>
</reference>